<comment type="caution">
    <text evidence="1">The sequence shown here is derived from an EMBL/GenBank/DDBJ whole genome shotgun (WGS) entry which is preliminary data.</text>
</comment>
<dbReference type="EMBL" id="VXIV02000093">
    <property type="protein sequence ID" value="KAF6040918.1"/>
    <property type="molecule type" value="Genomic_DNA"/>
</dbReference>
<gene>
    <name evidence="1" type="ORF">EB796_000759</name>
</gene>
<evidence type="ECO:0000313" key="2">
    <source>
        <dbReference type="Proteomes" id="UP000593567"/>
    </source>
</evidence>
<dbReference type="Proteomes" id="UP000593567">
    <property type="component" value="Unassembled WGS sequence"/>
</dbReference>
<proteinExistence type="predicted"/>
<protein>
    <submittedName>
        <fullName evidence="1">Uncharacterized protein</fullName>
    </submittedName>
</protein>
<name>A0A7J7KRZ5_BUGNE</name>
<dbReference type="AlphaFoldDB" id="A0A7J7KRZ5"/>
<sequence length="167" mass="19011">MAFAQSTQIGIKDTSTSATVPNNHTAKLMYYLKSICSVINMNTESGLNRLTNYDRYWALSFEEKLVLLRLCIALDPDELEGKCIAKVDPGSISGGNAFYEISAVQNSLAVVQSIVINGQRRRVTKFMAYTHNWIQRNYHQALRDLLEEVRDIQRMRERQQSSSCTIL</sequence>
<organism evidence="1 2">
    <name type="scientific">Bugula neritina</name>
    <name type="common">Brown bryozoan</name>
    <name type="synonym">Sertularia neritina</name>
    <dbReference type="NCBI Taxonomy" id="10212"/>
    <lineage>
        <taxon>Eukaryota</taxon>
        <taxon>Metazoa</taxon>
        <taxon>Spiralia</taxon>
        <taxon>Lophotrochozoa</taxon>
        <taxon>Bryozoa</taxon>
        <taxon>Gymnolaemata</taxon>
        <taxon>Cheilostomatida</taxon>
        <taxon>Flustrina</taxon>
        <taxon>Buguloidea</taxon>
        <taxon>Bugulidae</taxon>
        <taxon>Bugula</taxon>
    </lineage>
</organism>
<dbReference type="OrthoDB" id="661148at2759"/>
<keyword evidence="2" id="KW-1185">Reference proteome</keyword>
<evidence type="ECO:0000313" key="1">
    <source>
        <dbReference type="EMBL" id="KAF6040918.1"/>
    </source>
</evidence>
<accession>A0A7J7KRZ5</accession>
<reference evidence="1" key="1">
    <citation type="submission" date="2020-06" db="EMBL/GenBank/DDBJ databases">
        <title>Draft genome of Bugula neritina, a colonial animal packing powerful symbionts and potential medicines.</title>
        <authorList>
            <person name="Rayko M."/>
        </authorList>
    </citation>
    <scope>NUCLEOTIDE SEQUENCE [LARGE SCALE GENOMIC DNA]</scope>
    <source>
        <strain evidence="1">Kwan_BN1</strain>
    </source>
</reference>